<protein>
    <submittedName>
        <fullName evidence="1">Uncharacterized protein</fullName>
    </submittedName>
</protein>
<comment type="caution">
    <text evidence="1">The sequence shown here is derived from an EMBL/GenBank/DDBJ whole genome shotgun (WGS) entry which is preliminary data.</text>
</comment>
<evidence type="ECO:0000313" key="1">
    <source>
        <dbReference type="EMBL" id="KKL52307.1"/>
    </source>
</evidence>
<sequence>MGVSAIIRTDDINLIDDGVDNPVPLIKDLFQGFFIARKGDNPAKWLDQWMEEVLDALAHESMVAVVGANGIGKTGVLIMA</sequence>
<organism evidence="1">
    <name type="scientific">marine sediment metagenome</name>
    <dbReference type="NCBI Taxonomy" id="412755"/>
    <lineage>
        <taxon>unclassified sequences</taxon>
        <taxon>metagenomes</taxon>
        <taxon>ecological metagenomes</taxon>
    </lineage>
</organism>
<dbReference type="AlphaFoldDB" id="A0A0F9FMP9"/>
<dbReference type="EMBL" id="LAZR01031941">
    <property type="protein sequence ID" value="KKL52307.1"/>
    <property type="molecule type" value="Genomic_DNA"/>
</dbReference>
<reference evidence="1" key="1">
    <citation type="journal article" date="2015" name="Nature">
        <title>Complex archaea that bridge the gap between prokaryotes and eukaryotes.</title>
        <authorList>
            <person name="Spang A."/>
            <person name="Saw J.H."/>
            <person name="Jorgensen S.L."/>
            <person name="Zaremba-Niedzwiedzka K."/>
            <person name="Martijn J."/>
            <person name="Lind A.E."/>
            <person name="van Eijk R."/>
            <person name="Schleper C."/>
            <person name="Guy L."/>
            <person name="Ettema T.J."/>
        </authorList>
    </citation>
    <scope>NUCLEOTIDE SEQUENCE</scope>
</reference>
<accession>A0A0F9FMP9</accession>
<name>A0A0F9FMP9_9ZZZZ</name>
<gene>
    <name evidence="1" type="ORF">LCGC14_2286760</name>
</gene>
<proteinExistence type="predicted"/>